<dbReference type="Gene3D" id="2.10.25.10">
    <property type="entry name" value="Laminin"/>
    <property type="match status" value="3"/>
</dbReference>
<evidence type="ECO:0000256" key="7">
    <source>
        <dbReference type="SAM" id="Phobius"/>
    </source>
</evidence>
<proteinExistence type="predicted"/>
<gene>
    <name evidence="9" type="ORF">M514_19751</name>
</gene>
<feature type="transmembrane region" description="Helical" evidence="7">
    <location>
        <begin position="193"/>
        <end position="215"/>
    </location>
</feature>
<feature type="disulfide bond" evidence="6">
    <location>
        <begin position="83"/>
        <end position="92"/>
    </location>
</feature>
<dbReference type="PROSITE" id="PS50026">
    <property type="entry name" value="EGF_3"/>
    <property type="match status" value="3"/>
</dbReference>
<dbReference type="Proteomes" id="UP000030758">
    <property type="component" value="Unassembled WGS sequence"/>
</dbReference>
<dbReference type="InterPro" id="IPR001881">
    <property type="entry name" value="EGF-like_Ca-bd_dom"/>
</dbReference>
<evidence type="ECO:0000256" key="4">
    <source>
        <dbReference type="ARBA" id="ARBA00023157"/>
    </source>
</evidence>
<sequence length="245" mass="27116">MVTIIKTFCLHYFTNCQAKRTLISVSHPAMVMGMGPKLYEQDMRDTVCIVPENFVSGLDPCESNPCLNKGRCEKFGISFFCLCSLGYTGRRCETQVVTCGRLNNNCLNGGTCVQVNKKNSCVCTPKFTGVLCEYPTDGCAAIHCMNDGTCLNVSDGFRCICKPYFKGTYCEQIDTVRPKKHSGYFPAQDPKPVMFATLIATIATFVCCFVGTVVVQQTKNDKQDTEDDEQLADIRLAQSGYDSYS</sequence>
<dbReference type="PANTHER" id="PTHR24049:SF29">
    <property type="entry name" value="EGF-LIKE DOMAIN-CONTAINING PROTEIN"/>
    <property type="match status" value="1"/>
</dbReference>
<evidence type="ECO:0000256" key="1">
    <source>
        <dbReference type="ARBA" id="ARBA00022536"/>
    </source>
</evidence>
<accession>A0A085NF16</accession>
<dbReference type="GO" id="GO:0005509">
    <property type="term" value="F:calcium ion binding"/>
    <property type="evidence" value="ECO:0007669"/>
    <property type="project" value="InterPro"/>
</dbReference>
<dbReference type="Pfam" id="PF00008">
    <property type="entry name" value="EGF"/>
    <property type="match status" value="1"/>
</dbReference>
<evidence type="ECO:0000256" key="6">
    <source>
        <dbReference type="PROSITE-ProRule" id="PRU00076"/>
    </source>
</evidence>
<dbReference type="Pfam" id="PF12661">
    <property type="entry name" value="hEGF"/>
    <property type="match status" value="2"/>
</dbReference>
<keyword evidence="1 6" id="KW-0245">EGF-like domain</keyword>
<reference evidence="9" key="1">
    <citation type="journal article" date="2014" name="Nat. Genet.">
        <title>Genome and transcriptome of the porcine whipworm Trichuris suis.</title>
        <authorList>
            <person name="Jex A.R."/>
            <person name="Nejsum P."/>
            <person name="Schwarz E.M."/>
            <person name="Hu L."/>
            <person name="Young N.D."/>
            <person name="Hall R.S."/>
            <person name="Korhonen P.K."/>
            <person name="Liao S."/>
            <person name="Thamsborg S."/>
            <person name="Xia J."/>
            <person name="Xu P."/>
            <person name="Wang S."/>
            <person name="Scheerlinck J.P."/>
            <person name="Hofmann A."/>
            <person name="Sternberg P.W."/>
            <person name="Wang J."/>
            <person name="Gasser R.B."/>
        </authorList>
    </citation>
    <scope>NUCLEOTIDE SEQUENCE [LARGE SCALE GENOMIC DNA]</scope>
    <source>
        <strain evidence="9">DCEP-RM93F</strain>
    </source>
</reference>
<keyword evidence="2" id="KW-0732">Signal</keyword>
<dbReference type="SMART" id="SM00179">
    <property type="entry name" value="EGF_CA"/>
    <property type="match status" value="2"/>
</dbReference>
<keyword evidence="4 6" id="KW-1015">Disulfide bond</keyword>
<keyword evidence="3" id="KW-0677">Repeat</keyword>
<feature type="domain" description="EGF-like" evidence="8">
    <location>
        <begin position="135"/>
        <end position="171"/>
    </location>
</feature>
<evidence type="ECO:0000256" key="5">
    <source>
        <dbReference type="ARBA" id="ARBA00023180"/>
    </source>
</evidence>
<dbReference type="AlphaFoldDB" id="A0A085NF16"/>
<dbReference type="GO" id="GO:0016020">
    <property type="term" value="C:membrane"/>
    <property type="evidence" value="ECO:0007669"/>
    <property type="project" value="UniProtKB-SubCell"/>
</dbReference>
<comment type="caution">
    <text evidence="6">Lacks conserved residue(s) required for the propagation of feature annotation.</text>
</comment>
<dbReference type="PROSITE" id="PS01186">
    <property type="entry name" value="EGF_2"/>
    <property type="match status" value="1"/>
</dbReference>
<dbReference type="InterPro" id="IPR013032">
    <property type="entry name" value="EGF-like_CS"/>
</dbReference>
<dbReference type="InterPro" id="IPR000152">
    <property type="entry name" value="EGF-type_Asp/Asn_hydroxyl_site"/>
</dbReference>
<dbReference type="CDD" id="cd00054">
    <property type="entry name" value="EGF_CA"/>
    <property type="match status" value="2"/>
</dbReference>
<feature type="disulfide bond" evidence="6">
    <location>
        <begin position="123"/>
        <end position="132"/>
    </location>
</feature>
<dbReference type="SUPFAM" id="SSF57196">
    <property type="entry name" value="EGF/Laminin"/>
    <property type="match status" value="3"/>
</dbReference>
<protein>
    <recommendedName>
        <fullName evidence="8">EGF-like domain-containing protein</fullName>
    </recommendedName>
</protein>
<feature type="domain" description="EGF-like" evidence="8">
    <location>
        <begin position="95"/>
        <end position="133"/>
    </location>
</feature>
<keyword evidence="7" id="KW-0472">Membrane</keyword>
<feature type="domain" description="EGF-like" evidence="8">
    <location>
        <begin position="57"/>
        <end position="93"/>
    </location>
</feature>
<keyword evidence="7" id="KW-1133">Transmembrane helix</keyword>
<evidence type="ECO:0000259" key="8">
    <source>
        <dbReference type="PROSITE" id="PS50026"/>
    </source>
</evidence>
<name>A0A085NF16_9BILA</name>
<dbReference type="PANTHER" id="PTHR24049">
    <property type="entry name" value="CRUMBS FAMILY MEMBER"/>
    <property type="match status" value="1"/>
</dbReference>
<dbReference type="InterPro" id="IPR000742">
    <property type="entry name" value="EGF"/>
</dbReference>
<feature type="disulfide bond" evidence="6">
    <location>
        <begin position="161"/>
        <end position="170"/>
    </location>
</feature>
<dbReference type="InterPro" id="IPR051022">
    <property type="entry name" value="Notch_Cell-Fate_Det"/>
</dbReference>
<evidence type="ECO:0000256" key="3">
    <source>
        <dbReference type="ARBA" id="ARBA00022737"/>
    </source>
</evidence>
<dbReference type="PROSITE" id="PS00022">
    <property type="entry name" value="EGF_1"/>
    <property type="match status" value="3"/>
</dbReference>
<dbReference type="PROSITE" id="PS00010">
    <property type="entry name" value="ASX_HYDROXYL"/>
    <property type="match status" value="1"/>
</dbReference>
<keyword evidence="5" id="KW-0325">Glycoprotein</keyword>
<organism evidence="9">
    <name type="scientific">Trichuris suis</name>
    <name type="common">pig whipworm</name>
    <dbReference type="NCBI Taxonomy" id="68888"/>
    <lineage>
        <taxon>Eukaryota</taxon>
        <taxon>Metazoa</taxon>
        <taxon>Ecdysozoa</taxon>
        <taxon>Nematoda</taxon>
        <taxon>Enoplea</taxon>
        <taxon>Dorylaimia</taxon>
        <taxon>Trichinellida</taxon>
        <taxon>Trichuridae</taxon>
        <taxon>Trichuris</taxon>
    </lineage>
</organism>
<dbReference type="EMBL" id="KL367508">
    <property type="protein sequence ID" value="KFD68062.1"/>
    <property type="molecule type" value="Genomic_DNA"/>
</dbReference>
<keyword evidence="7" id="KW-0812">Transmembrane</keyword>
<evidence type="ECO:0000313" key="9">
    <source>
        <dbReference type="EMBL" id="KFD68062.1"/>
    </source>
</evidence>
<dbReference type="FunFam" id="2.10.25.10:FF:000100">
    <property type="entry name" value="neurogenic locus notch homolog protein 3"/>
    <property type="match status" value="1"/>
</dbReference>
<evidence type="ECO:0000256" key="2">
    <source>
        <dbReference type="ARBA" id="ARBA00022729"/>
    </source>
</evidence>
<dbReference type="SMART" id="SM00181">
    <property type="entry name" value="EGF"/>
    <property type="match status" value="3"/>
</dbReference>